<comment type="caution">
    <text evidence="2">The sequence shown here is derived from an EMBL/GenBank/DDBJ whole genome shotgun (WGS) entry which is preliminary data.</text>
</comment>
<evidence type="ECO:0000313" key="3">
    <source>
        <dbReference type="Proteomes" id="UP000789706"/>
    </source>
</evidence>
<sequence length="295" mass="34146">LSDDEIHKRIKKSLNKDQNSWIEGILQKKTWKPTSEYIQYINQFTEEACTRSEIPTIVRKSCISGRFDPYYHEAHEIAQQILTHWIESQTSDTKCRRFDGLYKVIRGTDKSQAIIIIEFSRGRRTPLSKKSGDQLKLCRNSMRILNKLLQTVPKNLARVYLVQSFNGFIEIKYLVRPLPSIYILQRFMNTKIPSTFRDFRQFSKDLIELMNWQADVLSTVGAVNDATTTGGHTNNLHITFVNDTPEKKQKDKNQLPISHSVSSCPGSPLPPNHDLMHHLDSPNHEKINLNSLKNR</sequence>
<keyword evidence="3" id="KW-1185">Reference proteome</keyword>
<dbReference type="AlphaFoldDB" id="A0A9N9H3T7"/>
<feature type="compositionally biased region" description="Basic and acidic residues" evidence="1">
    <location>
        <begin position="274"/>
        <end position="287"/>
    </location>
</feature>
<evidence type="ECO:0000256" key="1">
    <source>
        <dbReference type="SAM" id="MobiDB-lite"/>
    </source>
</evidence>
<dbReference type="OrthoDB" id="2439067at2759"/>
<protein>
    <submittedName>
        <fullName evidence="2">9685_t:CDS:1</fullName>
    </submittedName>
</protein>
<organism evidence="2 3">
    <name type="scientific">Diversispora eburnea</name>
    <dbReference type="NCBI Taxonomy" id="1213867"/>
    <lineage>
        <taxon>Eukaryota</taxon>
        <taxon>Fungi</taxon>
        <taxon>Fungi incertae sedis</taxon>
        <taxon>Mucoromycota</taxon>
        <taxon>Glomeromycotina</taxon>
        <taxon>Glomeromycetes</taxon>
        <taxon>Diversisporales</taxon>
        <taxon>Diversisporaceae</taxon>
        <taxon>Diversispora</taxon>
    </lineage>
</organism>
<dbReference type="EMBL" id="CAJVPK010005562">
    <property type="protein sequence ID" value="CAG8645250.1"/>
    <property type="molecule type" value="Genomic_DNA"/>
</dbReference>
<gene>
    <name evidence="2" type="ORF">DEBURN_LOCUS11291</name>
</gene>
<reference evidence="2" key="1">
    <citation type="submission" date="2021-06" db="EMBL/GenBank/DDBJ databases">
        <authorList>
            <person name="Kallberg Y."/>
            <person name="Tangrot J."/>
            <person name="Rosling A."/>
        </authorList>
    </citation>
    <scope>NUCLEOTIDE SEQUENCE</scope>
    <source>
        <strain evidence="2">AZ414A</strain>
    </source>
</reference>
<feature type="compositionally biased region" description="Basic and acidic residues" evidence="1">
    <location>
        <begin position="244"/>
        <end position="253"/>
    </location>
</feature>
<name>A0A9N9H3T7_9GLOM</name>
<feature type="non-terminal residue" evidence="2">
    <location>
        <position position="295"/>
    </location>
</feature>
<feature type="region of interest" description="Disordered" evidence="1">
    <location>
        <begin position="244"/>
        <end position="295"/>
    </location>
</feature>
<evidence type="ECO:0000313" key="2">
    <source>
        <dbReference type="EMBL" id="CAG8645250.1"/>
    </source>
</evidence>
<accession>A0A9N9H3T7</accession>
<feature type="compositionally biased region" description="Polar residues" evidence="1">
    <location>
        <begin position="255"/>
        <end position="265"/>
    </location>
</feature>
<proteinExistence type="predicted"/>
<dbReference type="Proteomes" id="UP000789706">
    <property type="component" value="Unassembled WGS sequence"/>
</dbReference>